<dbReference type="RefSeq" id="WP_144038891.1">
    <property type="nucleotide sequence ID" value="NZ_BMEH01000002.1"/>
</dbReference>
<protein>
    <submittedName>
        <fullName evidence="2">Serine aminopeptidase, S33</fullName>
    </submittedName>
</protein>
<gene>
    <name evidence="2" type="ORF">SAMN05421774_102419</name>
</gene>
<reference evidence="2 3" key="1">
    <citation type="submission" date="2017-01" db="EMBL/GenBank/DDBJ databases">
        <authorList>
            <person name="Mah S.A."/>
            <person name="Swanson W.J."/>
            <person name="Moy G.W."/>
            <person name="Vacquier V.D."/>
        </authorList>
    </citation>
    <scope>NUCLEOTIDE SEQUENCE [LARGE SCALE GENOMIC DNA]</scope>
    <source>
        <strain evidence="2 3">DSM 26375</strain>
    </source>
</reference>
<dbReference type="PANTHER" id="PTHR43194:SF2">
    <property type="entry name" value="PEROXISOMAL MEMBRANE PROTEIN LPX1"/>
    <property type="match status" value="1"/>
</dbReference>
<evidence type="ECO:0000313" key="3">
    <source>
        <dbReference type="Proteomes" id="UP000186141"/>
    </source>
</evidence>
<name>A0A1N7M4W6_9RHOB</name>
<dbReference type="InterPro" id="IPR022742">
    <property type="entry name" value="Hydrolase_4"/>
</dbReference>
<proteinExistence type="predicted"/>
<keyword evidence="2" id="KW-0645">Protease</keyword>
<dbReference type="InterPro" id="IPR050228">
    <property type="entry name" value="Carboxylesterase_BioH"/>
</dbReference>
<dbReference type="Pfam" id="PF12146">
    <property type="entry name" value="Hydrolase_4"/>
    <property type="match status" value="1"/>
</dbReference>
<sequence length="333" mass="34620">MRRALTRLVIAAGIGLGGTLAVATGLALFGGPGERRAPEAGQGLRFGGPEPLAADVPLAQVMARDGVPLAYRRWDSVRADVPLVIAVHGSGWHGGQFRGLGAALAAEGLADVVAPDLRGHGTSPKRRGDVDYIGQMEDDLADLIAATAGPDQLVILLGHSSGGGLVVRMAGGAHGGVLHGAILLAPFLQHDAPTTRPNAGGWAQVALPRIIGLTILNSFGIRALNHLEVIRFAFPDAVLAAPGGEAATTAYSFRLNTSYAPRRDWPRDVASLPPFLLVAGTADEAFVATAYQPAMSAANPHGGQYRLVQAGHLDVVDHPDTFAAIRDWLADLR</sequence>
<organism evidence="2 3">
    <name type="scientific">Gemmobacter megaterium</name>
    <dbReference type="NCBI Taxonomy" id="1086013"/>
    <lineage>
        <taxon>Bacteria</taxon>
        <taxon>Pseudomonadati</taxon>
        <taxon>Pseudomonadota</taxon>
        <taxon>Alphaproteobacteria</taxon>
        <taxon>Rhodobacterales</taxon>
        <taxon>Paracoccaceae</taxon>
        <taxon>Gemmobacter</taxon>
    </lineage>
</organism>
<dbReference type="AlphaFoldDB" id="A0A1N7M4W6"/>
<dbReference type="EMBL" id="FTOT01000002">
    <property type="protein sequence ID" value="SIS81128.1"/>
    <property type="molecule type" value="Genomic_DNA"/>
</dbReference>
<evidence type="ECO:0000313" key="2">
    <source>
        <dbReference type="EMBL" id="SIS81128.1"/>
    </source>
</evidence>
<dbReference type="GO" id="GO:0004177">
    <property type="term" value="F:aminopeptidase activity"/>
    <property type="evidence" value="ECO:0007669"/>
    <property type="project" value="UniProtKB-KW"/>
</dbReference>
<keyword evidence="2" id="KW-0031">Aminopeptidase</keyword>
<dbReference type="OrthoDB" id="9808398at2"/>
<dbReference type="InterPro" id="IPR029058">
    <property type="entry name" value="AB_hydrolase_fold"/>
</dbReference>
<dbReference type="PANTHER" id="PTHR43194">
    <property type="entry name" value="HYDROLASE ALPHA/BETA FOLD FAMILY"/>
    <property type="match status" value="1"/>
</dbReference>
<keyword evidence="3" id="KW-1185">Reference proteome</keyword>
<dbReference type="Proteomes" id="UP000186141">
    <property type="component" value="Unassembled WGS sequence"/>
</dbReference>
<dbReference type="STRING" id="1086013.SAMN05421774_102419"/>
<evidence type="ECO:0000259" key="1">
    <source>
        <dbReference type="Pfam" id="PF12146"/>
    </source>
</evidence>
<accession>A0A1N7M4W6</accession>
<feature type="domain" description="Serine aminopeptidase S33" evidence="1">
    <location>
        <begin position="83"/>
        <end position="288"/>
    </location>
</feature>
<dbReference type="Gene3D" id="3.40.50.1820">
    <property type="entry name" value="alpha/beta hydrolase"/>
    <property type="match status" value="1"/>
</dbReference>
<dbReference type="SUPFAM" id="SSF53474">
    <property type="entry name" value="alpha/beta-Hydrolases"/>
    <property type="match status" value="1"/>
</dbReference>
<keyword evidence="2" id="KW-0378">Hydrolase</keyword>